<accession>A0A0F3NCI9</accession>
<organism evidence="1 2">
    <name type="scientific">Anaplasma phagocytophilum str. NCH-1</name>
    <dbReference type="NCBI Taxonomy" id="1359161"/>
    <lineage>
        <taxon>Bacteria</taxon>
        <taxon>Pseudomonadati</taxon>
        <taxon>Pseudomonadota</taxon>
        <taxon>Alphaproteobacteria</taxon>
        <taxon>Rickettsiales</taxon>
        <taxon>Anaplasmataceae</taxon>
        <taxon>Anaplasma</taxon>
        <taxon>phagocytophilum group</taxon>
    </lineage>
</organism>
<evidence type="ECO:0000313" key="1">
    <source>
        <dbReference type="EMBL" id="KJV65793.1"/>
    </source>
</evidence>
<dbReference type="GeneID" id="92748461"/>
<protein>
    <submittedName>
        <fullName evidence="1">Putative p44-82 outer membrane protein</fullName>
    </submittedName>
</protein>
<comment type="caution">
    <text evidence="1">The sequence shown here is derived from an EMBL/GenBank/DDBJ whole genome shotgun (WGS) entry which is preliminary data.</text>
</comment>
<proteinExistence type="predicted"/>
<evidence type="ECO:0000313" key="2">
    <source>
        <dbReference type="Proteomes" id="UP000033754"/>
    </source>
</evidence>
<dbReference type="RefSeq" id="WP_020848897.1">
    <property type="nucleotide sequence ID" value="NZ_LANT01000004.1"/>
</dbReference>
<dbReference type="PATRIC" id="fig|1359161.3.peg.907"/>
<reference evidence="1 2" key="1">
    <citation type="submission" date="2015-01" db="EMBL/GenBank/DDBJ databases">
        <title>Genome Sequencing of Rickettsiales.</title>
        <authorList>
            <person name="Daugherty S.C."/>
            <person name="Su Q."/>
            <person name="Abolude K."/>
            <person name="Beier-Sexton M."/>
            <person name="Carlyon J.A."/>
            <person name="Carter R."/>
            <person name="Day N.P."/>
            <person name="Dumler S.J."/>
            <person name="Dyachenko V."/>
            <person name="Godinez A."/>
            <person name="Kurtti T.J."/>
            <person name="Lichay M."/>
            <person name="Mullins K.E."/>
            <person name="Ott S."/>
            <person name="Pappas-Brown V."/>
            <person name="Paris D.H."/>
            <person name="Patel P."/>
            <person name="Richards A.L."/>
            <person name="Sadzewicz L."/>
            <person name="Sears K."/>
            <person name="Seidman D."/>
            <person name="Sengamalay N."/>
            <person name="Stenos J."/>
            <person name="Tallon L.J."/>
            <person name="Vincent G."/>
            <person name="Fraser C.M."/>
            <person name="Munderloh U."/>
            <person name="Dunning-Hotopp J.C."/>
        </authorList>
    </citation>
    <scope>NUCLEOTIDE SEQUENCE [LARGE SCALE GENOMIC DNA]</scope>
    <source>
        <strain evidence="1 2">NCH-1</strain>
    </source>
</reference>
<dbReference type="EMBL" id="LANT01000004">
    <property type="protein sequence ID" value="KJV65793.1"/>
    <property type="molecule type" value="Genomic_DNA"/>
</dbReference>
<sequence length="52" mass="5708">MLCEFHLAKELADGVVAGQTDKLALAKTSGQDIVQFAKLKSRECLTKVWAMI</sequence>
<name>A0A0F3NCI9_ANAPH</name>
<gene>
    <name evidence="1" type="ORF">EPHNCH_0810</name>
</gene>
<dbReference type="Proteomes" id="UP000033754">
    <property type="component" value="Unassembled WGS sequence"/>
</dbReference>
<dbReference type="AlphaFoldDB" id="A0A0F3NCI9"/>